<name>A0ABY7U171_9SPHN</name>
<organism evidence="2 3">
    <name type="scientific">Novosphingobium humi</name>
    <dbReference type="NCBI Taxonomy" id="2282397"/>
    <lineage>
        <taxon>Bacteria</taxon>
        <taxon>Pseudomonadati</taxon>
        <taxon>Pseudomonadota</taxon>
        <taxon>Alphaproteobacteria</taxon>
        <taxon>Sphingomonadales</taxon>
        <taxon>Sphingomonadaceae</taxon>
        <taxon>Novosphingobium</taxon>
    </lineage>
</organism>
<protein>
    <submittedName>
        <fullName evidence="2">Phage tail protein</fullName>
    </submittedName>
</protein>
<evidence type="ECO:0000313" key="3">
    <source>
        <dbReference type="Proteomes" id="UP001218231"/>
    </source>
</evidence>
<feature type="signal peptide" evidence="1">
    <location>
        <begin position="1"/>
        <end position="18"/>
    </location>
</feature>
<feature type="chain" id="PRO_5047194913" evidence="1">
    <location>
        <begin position="19"/>
        <end position="1035"/>
    </location>
</feature>
<accession>A0ABY7U171</accession>
<reference evidence="2 3" key="1">
    <citation type="submission" date="2023-02" db="EMBL/GenBank/DDBJ databases">
        <title>Genome sequence of Novosphingobium humi KACC 19094.</title>
        <authorList>
            <person name="Kim S."/>
            <person name="Heo J."/>
            <person name="Kwon S.-W."/>
        </authorList>
    </citation>
    <scope>NUCLEOTIDE SEQUENCE [LARGE SCALE GENOMIC DNA]</scope>
    <source>
        <strain evidence="2 3">KACC 19094</strain>
    </source>
</reference>
<dbReference type="Proteomes" id="UP001218231">
    <property type="component" value="Chromosome"/>
</dbReference>
<dbReference type="RefSeq" id="WP_273619170.1">
    <property type="nucleotide sequence ID" value="NZ_CP117417.1"/>
</dbReference>
<evidence type="ECO:0000256" key="1">
    <source>
        <dbReference type="SAM" id="SignalP"/>
    </source>
</evidence>
<evidence type="ECO:0000313" key="2">
    <source>
        <dbReference type="EMBL" id="WCT78870.1"/>
    </source>
</evidence>
<keyword evidence="1" id="KW-0732">Signal</keyword>
<gene>
    <name evidence="2" type="ORF">PQ457_07910</name>
</gene>
<dbReference type="EMBL" id="CP117417">
    <property type="protein sequence ID" value="WCT78870.1"/>
    <property type="molecule type" value="Genomic_DNA"/>
</dbReference>
<sequence>MKVLKGAAQIIGAISAVAAVVAGPSLLGVAFAANAMLMGAIASSIKDPSPSSGGSQTKWKADPYAGLPYVMGRTLVSGNIVAKLLRGSNNAFQALVTVLSIGPVHAYEASYMNKTTMTWMVRPPLSSDGVAEAANGYRGYIWEQRTLGLCPEAYAPGQTEGFAGWTSEHKLSGLASVFNVFWYNSKDSNTLTAIPSPAWLIEGVLVYDPRLDSTYPGGSGPCRALDESTYVYSEDPHLHALTWCLGRWQNGVRVAGLGAPISRINVASFVEGANLNDARGWKLGGQVYTRPDTPWNSLKAMLQAGGAQPAQPGGIITAINRAPRVSLATITHADIIGKCTFSGTQKRRNRPNGIIPQYRSEAHDWEMVSAQLVQVPDYVALDGGERTKEISYPLVQDVHQVAQLAAYDICDAREAGPGTIPLKPAWMNYAIGDCVTFQPQEGWSIKVMITGRQIDPNTGSITYTVRGETDAKHDFALGKTGVAPPMASLNYDLPPTDPAGEWTVNGTTLADNGAGIPALVIAGAVSITNAEAVQFDYRPYVSGAGGEDGWIASATVNPAATHHEITSVTPETIYEVSVRYRIRGVWGNRGILGPVAAGKLYPAGYLRQLIASSYTSPSENLATAHDAGSSVLVSITDHTRVYPDREVYISGVAPITGLAFNTTYYLYYDDADRSGGAVEVHATPDLATAAMSDGHPARHQLGIIITGASGAGDMHGGGVEPVYQVSTRIKTLAADVAFNANTLMAYQYNTQQLRDYVDGKLFVDGVAVNTVIVQERSERIEAEAALAQTISLIGARNASSSAFILNFDSVQASTTGETLATIITSMNAANAATSASITELRSIVLDPSGGATAKAVFQLNASGHVVGYEATNDGSVGSLVFSFDSFILLNPITGTSIFRAEGGRVKMSAVEVDTLKVNTAIVPKLLSSTTVFNGNDSDQTVMSTSIVMPVAGYVVVTGSLSQGFSVVPRGWTFTLYINGTQVWVGSGTYPGDVLSAVGSKYCEAGTVTIQMIWSGNPAVRVISQNYVIQGFPNTQ</sequence>
<keyword evidence="3" id="KW-1185">Reference proteome</keyword>
<proteinExistence type="predicted"/>